<sequence length="123" mass="13433">MASLLRGAFGYGSVDPSATGGVEFWSSPERAGWLNKQGEYIKTWRRRWFVLKQGKLFWFKDPAVTRASVPAASSPPPPASSKGPRTRSTASSRSRSPPRPTPCTSSPTPRRRRRSGSTRSGGP</sequence>
<dbReference type="EMBL" id="JANAVB010033217">
    <property type="protein sequence ID" value="KAJ6809044.1"/>
    <property type="molecule type" value="Genomic_DNA"/>
</dbReference>
<dbReference type="AlphaFoldDB" id="A0AAX6EYB9"/>
<feature type="domain" description="PH" evidence="2">
    <location>
        <begin position="27"/>
        <end position="123"/>
    </location>
</feature>
<gene>
    <name evidence="3" type="ORF">M6B38_164215</name>
</gene>
<dbReference type="PANTHER" id="PTHR14336:SF8">
    <property type="entry name" value="PROTEIN OPY1"/>
    <property type="match status" value="1"/>
</dbReference>
<reference evidence="3" key="2">
    <citation type="submission" date="2023-04" db="EMBL/GenBank/DDBJ databases">
        <authorList>
            <person name="Bruccoleri R.E."/>
            <person name="Oakeley E.J."/>
            <person name="Faust A.-M."/>
            <person name="Dessus-Babus S."/>
            <person name="Altorfer M."/>
            <person name="Burckhardt D."/>
            <person name="Oertli M."/>
            <person name="Naumann U."/>
            <person name="Petersen F."/>
            <person name="Wong J."/>
        </authorList>
    </citation>
    <scope>NUCLEOTIDE SEQUENCE</scope>
    <source>
        <strain evidence="3">GSM-AAB239-AS_SAM_17_03QT</strain>
        <tissue evidence="3">Leaf</tissue>
    </source>
</reference>
<evidence type="ECO:0000259" key="2">
    <source>
        <dbReference type="PROSITE" id="PS50003"/>
    </source>
</evidence>
<dbReference type="InterPro" id="IPR011993">
    <property type="entry name" value="PH-like_dom_sf"/>
</dbReference>
<evidence type="ECO:0000256" key="1">
    <source>
        <dbReference type="SAM" id="MobiDB-lite"/>
    </source>
</evidence>
<proteinExistence type="predicted"/>
<dbReference type="Gene3D" id="2.30.29.30">
    <property type="entry name" value="Pleckstrin-homology domain (PH domain)/Phosphotyrosine-binding domain (PTB)"/>
    <property type="match status" value="1"/>
</dbReference>
<dbReference type="InterPro" id="IPR001849">
    <property type="entry name" value="PH_domain"/>
</dbReference>
<keyword evidence="4" id="KW-1185">Reference proteome</keyword>
<organism evidence="3 4">
    <name type="scientific">Iris pallida</name>
    <name type="common">Sweet iris</name>
    <dbReference type="NCBI Taxonomy" id="29817"/>
    <lineage>
        <taxon>Eukaryota</taxon>
        <taxon>Viridiplantae</taxon>
        <taxon>Streptophyta</taxon>
        <taxon>Embryophyta</taxon>
        <taxon>Tracheophyta</taxon>
        <taxon>Spermatophyta</taxon>
        <taxon>Magnoliopsida</taxon>
        <taxon>Liliopsida</taxon>
        <taxon>Asparagales</taxon>
        <taxon>Iridaceae</taxon>
        <taxon>Iridoideae</taxon>
        <taxon>Irideae</taxon>
        <taxon>Iris</taxon>
    </lineage>
</organism>
<feature type="compositionally biased region" description="Low complexity" evidence="1">
    <location>
        <begin position="80"/>
        <end position="95"/>
    </location>
</feature>
<feature type="region of interest" description="Disordered" evidence="1">
    <location>
        <begin position="67"/>
        <end position="123"/>
    </location>
</feature>
<accession>A0AAX6EYB9</accession>
<dbReference type="PROSITE" id="PS50003">
    <property type="entry name" value="PH_DOMAIN"/>
    <property type="match status" value="1"/>
</dbReference>
<dbReference type="Pfam" id="PF00169">
    <property type="entry name" value="PH"/>
    <property type="match status" value="1"/>
</dbReference>
<dbReference type="SUPFAM" id="SSF50729">
    <property type="entry name" value="PH domain-like"/>
    <property type="match status" value="1"/>
</dbReference>
<dbReference type="InterPro" id="IPR051707">
    <property type="entry name" value="PI-Interact_SigTrans_Reg"/>
</dbReference>
<comment type="caution">
    <text evidence="3">The sequence shown here is derived from an EMBL/GenBank/DDBJ whole genome shotgun (WGS) entry which is preliminary data.</text>
</comment>
<dbReference type="PANTHER" id="PTHR14336">
    <property type="entry name" value="TANDEM PH DOMAIN CONTAINING PROTEIN"/>
    <property type="match status" value="1"/>
</dbReference>
<protein>
    <submittedName>
        <fullName evidence="3">Pleckstrin homology domain-containing protein 1</fullName>
    </submittedName>
</protein>
<name>A0AAX6EYB9_IRIPA</name>
<reference evidence="3" key="1">
    <citation type="journal article" date="2023" name="GigaByte">
        <title>Genome assembly of the bearded iris, Iris pallida Lam.</title>
        <authorList>
            <person name="Bruccoleri R.E."/>
            <person name="Oakeley E.J."/>
            <person name="Faust A.M.E."/>
            <person name="Altorfer M."/>
            <person name="Dessus-Babus S."/>
            <person name="Burckhardt D."/>
            <person name="Oertli M."/>
            <person name="Naumann U."/>
            <person name="Petersen F."/>
            <person name="Wong J."/>
        </authorList>
    </citation>
    <scope>NUCLEOTIDE SEQUENCE</scope>
    <source>
        <strain evidence="3">GSM-AAB239-AS_SAM_17_03QT</strain>
    </source>
</reference>
<dbReference type="Proteomes" id="UP001140949">
    <property type="component" value="Unassembled WGS sequence"/>
</dbReference>
<evidence type="ECO:0000313" key="3">
    <source>
        <dbReference type="EMBL" id="KAJ6809044.1"/>
    </source>
</evidence>
<evidence type="ECO:0000313" key="4">
    <source>
        <dbReference type="Proteomes" id="UP001140949"/>
    </source>
</evidence>